<dbReference type="AlphaFoldDB" id="T1H6I3"/>
<organism evidence="1 2">
    <name type="scientific">Megaselia scalaris</name>
    <name type="common">Humpbacked fly</name>
    <name type="synonym">Phora scalaris</name>
    <dbReference type="NCBI Taxonomy" id="36166"/>
    <lineage>
        <taxon>Eukaryota</taxon>
        <taxon>Metazoa</taxon>
        <taxon>Ecdysozoa</taxon>
        <taxon>Arthropoda</taxon>
        <taxon>Hexapoda</taxon>
        <taxon>Insecta</taxon>
        <taxon>Pterygota</taxon>
        <taxon>Neoptera</taxon>
        <taxon>Endopterygota</taxon>
        <taxon>Diptera</taxon>
        <taxon>Brachycera</taxon>
        <taxon>Muscomorpha</taxon>
        <taxon>Platypezoidea</taxon>
        <taxon>Phoridae</taxon>
        <taxon>Megaseliini</taxon>
        <taxon>Megaselia</taxon>
    </lineage>
</organism>
<evidence type="ECO:0000313" key="2">
    <source>
        <dbReference type="Proteomes" id="UP000015102"/>
    </source>
</evidence>
<reference evidence="1" key="2">
    <citation type="submission" date="2015-06" db="UniProtKB">
        <authorList>
            <consortium name="EnsemblMetazoa"/>
        </authorList>
    </citation>
    <scope>IDENTIFICATION</scope>
</reference>
<dbReference type="Proteomes" id="UP000015102">
    <property type="component" value="Unassembled WGS sequence"/>
</dbReference>
<keyword evidence="2" id="KW-1185">Reference proteome</keyword>
<name>T1H6I3_MEGSC</name>
<proteinExistence type="predicted"/>
<dbReference type="EnsemblMetazoa" id="MESCA012316-RA">
    <property type="protein sequence ID" value="MESCA012316-PA"/>
    <property type="gene ID" value="MESCA012316"/>
</dbReference>
<dbReference type="HOGENOM" id="CLU_2580684_0_0_1"/>
<sequence>NKPKPDDDIPEFDRHNVQLDIPPQLFSNSFSTVTKVSDLISKLIMNSSRRYAKFALFFKPLFGDALTVEGYQDPTTTTSTT</sequence>
<reference evidence="2" key="1">
    <citation type="submission" date="2013-02" db="EMBL/GenBank/DDBJ databases">
        <authorList>
            <person name="Hughes D."/>
        </authorList>
    </citation>
    <scope>NUCLEOTIDE SEQUENCE</scope>
    <source>
        <strain>Durham</strain>
        <strain evidence="2">NC isolate 2 -- Noor lab</strain>
    </source>
</reference>
<evidence type="ECO:0000313" key="1">
    <source>
        <dbReference type="EnsemblMetazoa" id="MESCA012316-PA"/>
    </source>
</evidence>
<accession>T1H6I3</accession>
<protein>
    <submittedName>
        <fullName evidence="1">Uncharacterized protein</fullName>
    </submittedName>
</protein>
<dbReference type="OMA" id="MGTARRY"/>